<dbReference type="InterPro" id="IPR000515">
    <property type="entry name" value="MetI-like"/>
</dbReference>
<dbReference type="RefSeq" id="WP_204911276.1">
    <property type="nucleotide sequence ID" value="NZ_BAAAYR010000005.1"/>
</dbReference>
<sequence length="300" mass="32520">MATVTSPLPTAARPGARRSPSSSGGSGHRPRGGRVLNYVLLGLLFVVLLFPVYYGFVGSFMSPSDINTFPPHLWPLGGFVAENYANALEVIPLARQYLNSAAVAVLVVLGQLVTSVLAAYALVFLRLRGRRFWFALLLSTMMIPWEAIIIPNYLAMAELGLINTIAALALPYLAAGFGVFLLRQAFLTFPMELRDAARVDGVSTFGFLWRILVPLTRPTIAALGVWSFLSAWNMYFWPLLITQAPENQTIQIGIAQLQSVDANDPGMVLAGVVLALLPTLALVLFGQRFIVRGLTAGSGR</sequence>
<keyword evidence="4 7" id="KW-0812">Transmembrane</keyword>
<evidence type="ECO:0000259" key="9">
    <source>
        <dbReference type="PROSITE" id="PS50928"/>
    </source>
</evidence>
<comment type="caution">
    <text evidence="10">The sequence shown here is derived from an EMBL/GenBank/DDBJ whole genome shotgun (WGS) entry which is preliminary data.</text>
</comment>
<dbReference type="Pfam" id="PF00528">
    <property type="entry name" value="BPD_transp_1"/>
    <property type="match status" value="1"/>
</dbReference>
<evidence type="ECO:0000256" key="1">
    <source>
        <dbReference type="ARBA" id="ARBA00004651"/>
    </source>
</evidence>
<evidence type="ECO:0000256" key="5">
    <source>
        <dbReference type="ARBA" id="ARBA00022989"/>
    </source>
</evidence>
<feature type="transmembrane region" description="Helical" evidence="7">
    <location>
        <begin position="101"/>
        <end position="125"/>
    </location>
</feature>
<dbReference type="PROSITE" id="PS50928">
    <property type="entry name" value="ABC_TM1"/>
    <property type="match status" value="1"/>
</dbReference>
<dbReference type="Gene3D" id="1.10.3720.10">
    <property type="entry name" value="MetI-like"/>
    <property type="match status" value="1"/>
</dbReference>
<accession>A0ABP6Y5T8</accession>
<reference evidence="11" key="1">
    <citation type="journal article" date="2019" name="Int. J. Syst. Evol. Microbiol.">
        <title>The Global Catalogue of Microorganisms (GCM) 10K type strain sequencing project: providing services to taxonomists for standard genome sequencing and annotation.</title>
        <authorList>
            <consortium name="The Broad Institute Genomics Platform"/>
            <consortium name="The Broad Institute Genome Sequencing Center for Infectious Disease"/>
            <person name="Wu L."/>
            <person name="Ma J."/>
        </authorList>
    </citation>
    <scope>NUCLEOTIDE SEQUENCE [LARGE SCALE GENOMIC DNA]</scope>
    <source>
        <strain evidence="11">JCM 16540</strain>
    </source>
</reference>
<evidence type="ECO:0000256" key="6">
    <source>
        <dbReference type="ARBA" id="ARBA00023136"/>
    </source>
</evidence>
<keyword evidence="2 7" id="KW-0813">Transport</keyword>
<proteinExistence type="inferred from homology"/>
<feature type="compositionally biased region" description="Low complexity" evidence="8">
    <location>
        <begin position="11"/>
        <end position="23"/>
    </location>
</feature>
<evidence type="ECO:0000313" key="11">
    <source>
        <dbReference type="Proteomes" id="UP001500767"/>
    </source>
</evidence>
<evidence type="ECO:0000313" key="10">
    <source>
        <dbReference type="EMBL" id="GAA3577827.1"/>
    </source>
</evidence>
<keyword evidence="11" id="KW-1185">Reference proteome</keyword>
<dbReference type="Proteomes" id="UP001500767">
    <property type="component" value="Unassembled WGS sequence"/>
</dbReference>
<feature type="transmembrane region" description="Helical" evidence="7">
    <location>
        <begin position="132"/>
        <end position="155"/>
    </location>
</feature>
<feature type="transmembrane region" description="Helical" evidence="7">
    <location>
        <begin position="35"/>
        <end position="56"/>
    </location>
</feature>
<dbReference type="PANTHER" id="PTHR43744">
    <property type="entry name" value="ABC TRANSPORTER PERMEASE PROTEIN MG189-RELATED-RELATED"/>
    <property type="match status" value="1"/>
</dbReference>
<feature type="domain" description="ABC transmembrane type-1" evidence="9">
    <location>
        <begin position="97"/>
        <end position="286"/>
    </location>
</feature>
<feature type="transmembrane region" description="Helical" evidence="7">
    <location>
        <begin position="267"/>
        <end position="285"/>
    </location>
</feature>
<evidence type="ECO:0000256" key="7">
    <source>
        <dbReference type="RuleBase" id="RU363032"/>
    </source>
</evidence>
<dbReference type="InterPro" id="IPR035906">
    <property type="entry name" value="MetI-like_sf"/>
</dbReference>
<name>A0ABP6Y5T8_9ACTN</name>
<dbReference type="CDD" id="cd06261">
    <property type="entry name" value="TM_PBP2"/>
    <property type="match status" value="1"/>
</dbReference>
<feature type="region of interest" description="Disordered" evidence="8">
    <location>
        <begin position="1"/>
        <end position="30"/>
    </location>
</feature>
<evidence type="ECO:0000256" key="3">
    <source>
        <dbReference type="ARBA" id="ARBA00022475"/>
    </source>
</evidence>
<feature type="transmembrane region" description="Helical" evidence="7">
    <location>
        <begin position="207"/>
        <end position="229"/>
    </location>
</feature>
<evidence type="ECO:0000256" key="4">
    <source>
        <dbReference type="ARBA" id="ARBA00022692"/>
    </source>
</evidence>
<protein>
    <submittedName>
        <fullName evidence="10">Carbohydrate ABC transporter permease</fullName>
    </submittedName>
</protein>
<keyword evidence="5 7" id="KW-1133">Transmembrane helix</keyword>
<comment type="subcellular location">
    <subcellularLocation>
        <location evidence="1 7">Cell membrane</location>
        <topology evidence="1 7">Multi-pass membrane protein</topology>
    </subcellularLocation>
</comment>
<organism evidence="10 11">
    <name type="scientific">Microlunatus spumicola</name>
    <dbReference type="NCBI Taxonomy" id="81499"/>
    <lineage>
        <taxon>Bacteria</taxon>
        <taxon>Bacillati</taxon>
        <taxon>Actinomycetota</taxon>
        <taxon>Actinomycetes</taxon>
        <taxon>Propionibacteriales</taxon>
        <taxon>Propionibacteriaceae</taxon>
        <taxon>Microlunatus</taxon>
    </lineage>
</organism>
<keyword evidence="6 7" id="KW-0472">Membrane</keyword>
<comment type="similarity">
    <text evidence="7">Belongs to the binding-protein-dependent transport system permease family.</text>
</comment>
<keyword evidence="3" id="KW-1003">Cell membrane</keyword>
<dbReference type="EMBL" id="BAAAYR010000005">
    <property type="protein sequence ID" value="GAA3577827.1"/>
    <property type="molecule type" value="Genomic_DNA"/>
</dbReference>
<gene>
    <name evidence="10" type="ORF">GCM10022197_38940</name>
</gene>
<dbReference type="SUPFAM" id="SSF161098">
    <property type="entry name" value="MetI-like"/>
    <property type="match status" value="1"/>
</dbReference>
<evidence type="ECO:0000256" key="2">
    <source>
        <dbReference type="ARBA" id="ARBA00022448"/>
    </source>
</evidence>
<feature type="transmembrane region" description="Helical" evidence="7">
    <location>
        <begin position="161"/>
        <end position="186"/>
    </location>
</feature>
<evidence type="ECO:0000256" key="8">
    <source>
        <dbReference type="SAM" id="MobiDB-lite"/>
    </source>
</evidence>
<dbReference type="PANTHER" id="PTHR43744:SF8">
    <property type="entry name" value="SN-GLYCEROL-3-PHOSPHATE TRANSPORT SYSTEM PERMEASE PROTEIN UGPE"/>
    <property type="match status" value="1"/>
</dbReference>